<comment type="caution">
    <text evidence="2">The sequence shown here is derived from an EMBL/GenBank/DDBJ whole genome shotgun (WGS) entry which is preliminary data.</text>
</comment>
<dbReference type="PANTHER" id="PTHR22642">
    <property type="entry name" value="IMIDAZOLONEPROPIONASE"/>
    <property type="match status" value="1"/>
</dbReference>
<dbReference type="STRING" id="660025.F9FBU5"/>
<dbReference type="SUPFAM" id="SSF51338">
    <property type="entry name" value="Composite domain of metallo-dependent hydrolases"/>
    <property type="match status" value="1"/>
</dbReference>
<evidence type="ECO:0000313" key="2">
    <source>
        <dbReference type="EMBL" id="EGU85584.1"/>
    </source>
</evidence>
<feature type="domain" description="Amidohydrolase 3" evidence="1">
    <location>
        <begin position="302"/>
        <end position="697"/>
    </location>
</feature>
<dbReference type="Gene3D" id="2.30.40.10">
    <property type="entry name" value="Urease, subunit C, domain 1"/>
    <property type="match status" value="1"/>
</dbReference>
<dbReference type="Pfam" id="PF07969">
    <property type="entry name" value="Amidohydro_3"/>
    <property type="match status" value="1"/>
</dbReference>
<dbReference type="PaxDb" id="5507-FOXG_13542P0"/>
<accession>F9FBU5</accession>
<dbReference type="InterPro" id="IPR013108">
    <property type="entry name" value="Amidohydro_3"/>
</dbReference>
<evidence type="ECO:0000259" key="1">
    <source>
        <dbReference type="Pfam" id="PF07969"/>
    </source>
</evidence>
<organism evidence="2">
    <name type="scientific">Fusarium oxysporum (strain Fo5176)</name>
    <name type="common">Fusarium vascular wilt</name>
    <dbReference type="NCBI Taxonomy" id="660025"/>
    <lineage>
        <taxon>Eukaryota</taxon>
        <taxon>Fungi</taxon>
        <taxon>Dikarya</taxon>
        <taxon>Ascomycota</taxon>
        <taxon>Pezizomycotina</taxon>
        <taxon>Sordariomycetes</taxon>
        <taxon>Hypocreomycetidae</taxon>
        <taxon>Hypocreales</taxon>
        <taxon>Nectriaceae</taxon>
        <taxon>Fusarium</taxon>
        <taxon>Fusarium oxysporum species complex</taxon>
    </lineage>
</organism>
<dbReference type="InterPro" id="IPR032466">
    <property type="entry name" value="Metal_Hydrolase"/>
</dbReference>
<sequence length="734" mass="81361">MSRKAALGAKQGAWNASCLRHSLPDDGLGINEGALFQPLFQPVQLDHKGYAIDAEWSGENTGSRPLSHSQACKGRISSWVGDDQRIPAVLRAILFTHFIMTRKALKQAIPMKAAEIQSFLWHKLVIQVIVLMTSVCTVIPHVLDMARIQTATKKSAWQCSSTEEERPQLVLGFQNTIVTAGKPDASTQHSERLLWLPIVRTNSLASNEIQRPVNQPYHPRERQRYGCQVAVLRLLYAYRLTDPYFKMKQSGAAFIHGRVYTVNDRRPWAEAFIVSPSGRFEAVGTDQEIQDLADEHSLPIHDLDNNFVMPGIHDAHTHLLVASMQKMSEVDIGSDSTAATIAENIKRGQTTCACSQAHFRGDWLIANFYAGQNFPDGKMDRKYLDDTFPEQPVLVRDVSCHNVALNTAALKRVGYGADVEDPPGGKYMRRPDGQLTGELVEAASAEVLASLPQPPVPFVKEALIYGIKMSHKFGITSLQEASANTLYLHALRELDNEGRLDMQVFPHIVHAPESFAQERAESLHRLIDDADAFCSQHIDARFVKFWMDGAPIPPHFTQCDIGADGLPNEDRLLLTFEELFSALTKHDARGLTCKIHCAGDGSARRALDVLERVRQSNPSGPVHELAHCNAIHQELRITAEMSPAIFHDTNLTASYPHIFKWPFKELQDAGVHVTVGSDWFLTDTPDLFPALSAVVERFGTQAGKTTKEVGGAKICRIITLAGAEAWSESAENVV</sequence>
<reference evidence="2" key="1">
    <citation type="journal article" date="2012" name="Mol. Plant Microbe Interact.">
        <title>A highly conserved effector in Fusarium oxysporum is required for full virulence on Arabidopsis.</title>
        <authorList>
            <person name="Thatcher L.F."/>
            <person name="Gardiner D.M."/>
            <person name="Kazan K."/>
            <person name="Manners J."/>
        </authorList>
    </citation>
    <scope>NUCLEOTIDE SEQUENCE [LARGE SCALE GENOMIC DNA]</scope>
    <source>
        <strain evidence="2">Fo5176</strain>
    </source>
</reference>
<dbReference type="GO" id="GO:0016810">
    <property type="term" value="F:hydrolase activity, acting on carbon-nitrogen (but not peptide) bonds"/>
    <property type="evidence" value="ECO:0007669"/>
    <property type="project" value="InterPro"/>
</dbReference>
<name>F9FBU5_FUSOF</name>
<dbReference type="PANTHER" id="PTHR22642:SF2">
    <property type="entry name" value="PROTEIN LONG AFTER FAR-RED 3"/>
    <property type="match status" value="1"/>
</dbReference>
<dbReference type="Gene3D" id="3.10.310.70">
    <property type="match status" value="1"/>
</dbReference>
<dbReference type="OrthoDB" id="194468at2759"/>
<dbReference type="Gene3D" id="3.20.20.140">
    <property type="entry name" value="Metal-dependent hydrolases"/>
    <property type="match status" value="1"/>
</dbReference>
<protein>
    <recommendedName>
        <fullName evidence="1">Amidohydrolase 3 domain-containing protein</fullName>
    </recommendedName>
</protein>
<dbReference type="InterPro" id="IPR011059">
    <property type="entry name" value="Metal-dep_hydrolase_composite"/>
</dbReference>
<gene>
    <name evidence="2" type="ORF">FOXB_03873</name>
</gene>
<dbReference type="EMBL" id="AFQF01001254">
    <property type="protein sequence ID" value="EGU85584.1"/>
    <property type="molecule type" value="Genomic_DNA"/>
</dbReference>
<dbReference type="SUPFAM" id="SSF51556">
    <property type="entry name" value="Metallo-dependent hydrolases"/>
    <property type="match status" value="1"/>
</dbReference>
<proteinExistence type="predicted"/>
<dbReference type="AlphaFoldDB" id="F9FBU5"/>